<keyword evidence="2" id="KW-1133">Transmembrane helix</keyword>
<gene>
    <name evidence="4" type="ORF">KC19_VG115500</name>
</gene>
<dbReference type="GO" id="GO:0004099">
    <property type="term" value="F:chitin deacetylase activity"/>
    <property type="evidence" value="ECO:0007669"/>
    <property type="project" value="UniProtKB-ARBA"/>
</dbReference>
<name>A0A8T0HPF7_CERPU</name>
<feature type="region of interest" description="Disordered" evidence="1">
    <location>
        <begin position="78"/>
        <end position="100"/>
    </location>
</feature>
<dbReference type="PROSITE" id="PS51677">
    <property type="entry name" value="NODB"/>
    <property type="match status" value="1"/>
</dbReference>
<feature type="domain" description="NodB homology" evidence="3">
    <location>
        <begin position="175"/>
        <end position="361"/>
    </location>
</feature>
<keyword evidence="5" id="KW-1185">Reference proteome</keyword>
<evidence type="ECO:0000256" key="1">
    <source>
        <dbReference type="SAM" id="MobiDB-lite"/>
    </source>
</evidence>
<dbReference type="GO" id="GO:0005975">
    <property type="term" value="P:carbohydrate metabolic process"/>
    <property type="evidence" value="ECO:0007669"/>
    <property type="project" value="InterPro"/>
</dbReference>
<dbReference type="Pfam" id="PF01522">
    <property type="entry name" value="Polysacc_deac_1"/>
    <property type="match status" value="1"/>
</dbReference>
<accession>A0A8T0HPF7</accession>
<dbReference type="InterPro" id="IPR011330">
    <property type="entry name" value="Glyco_hydro/deAcase_b/a-brl"/>
</dbReference>
<evidence type="ECO:0000313" key="4">
    <source>
        <dbReference type="EMBL" id="KAG0572669.1"/>
    </source>
</evidence>
<feature type="transmembrane region" description="Helical" evidence="2">
    <location>
        <begin position="125"/>
        <end position="154"/>
    </location>
</feature>
<reference evidence="4" key="1">
    <citation type="submission" date="2020-06" db="EMBL/GenBank/DDBJ databases">
        <title>WGS assembly of Ceratodon purpureus strain R40.</title>
        <authorList>
            <person name="Carey S.B."/>
            <person name="Jenkins J."/>
            <person name="Shu S."/>
            <person name="Lovell J.T."/>
            <person name="Sreedasyam A."/>
            <person name="Maumus F."/>
            <person name="Tiley G.P."/>
            <person name="Fernandez-Pozo N."/>
            <person name="Barry K."/>
            <person name="Chen C."/>
            <person name="Wang M."/>
            <person name="Lipzen A."/>
            <person name="Daum C."/>
            <person name="Saski C.A."/>
            <person name="Payton A.C."/>
            <person name="Mcbreen J.C."/>
            <person name="Conrad R.E."/>
            <person name="Kollar L.M."/>
            <person name="Olsson S."/>
            <person name="Huttunen S."/>
            <person name="Landis J.B."/>
            <person name="Wickett N.J."/>
            <person name="Johnson M.G."/>
            <person name="Rensing S.A."/>
            <person name="Grimwood J."/>
            <person name="Schmutz J."/>
            <person name="Mcdaniel S.F."/>
        </authorList>
    </citation>
    <scope>NUCLEOTIDE SEQUENCE</scope>
    <source>
        <strain evidence="4">R40</strain>
    </source>
</reference>
<keyword evidence="2" id="KW-0472">Membrane</keyword>
<evidence type="ECO:0000256" key="2">
    <source>
        <dbReference type="SAM" id="Phobius"/>
    </source>
</evidence>
<sequence length="399" mass="45298">MTPVSTYEVTSTPPIGTSIIAADGSHLRWRMVSQRNSEPKTSRIRSSKGLGFQPGSEPRAAKLITSFLPWRPGLGFKEGSKPRRIHGSSRESRHGEGAGWQSSGLGGTVMFVNSSFMANVQGNMVLTAVAVALGSLILAMVVFLGLSILCHPLWIVRWTQKLQPHILYLKPTQDKLVALTLDDGPHRHITPHLLDILKENDCKATWFLIGKHMDMCPEVVERIHAEGHEVANHMMDDVASWYLAKEEFEEHLVQCDLRLKNYFRLNSSGQPIKWFRPGHGFYNPQILRTCDYHGYRVALGSLYPMDHMFEKQAKLVVKNLLWRIHPGAVIILHDRVPQWEQTPQVLTLLLPELRSRGYKIVTLSELDESLSNKEELSSREEELPLLSQRKKTFEAGEYR</sequence>
<dbReference type="EMBL" id="CM026426">
    <property type="protein sequence ID" value="KAG0572669.1"/>
    <property type="molecule type" value="Genomic_DNA"/>
</dbReference>
<dbReference type="PANTHER" id="PTHR10587:SF137">
    <property type="entry name" value="4-DEOXY-4-FORMAMIDO-L-ARABINOSE-PHOSPHOUNDECAPRENOL DEFORMYLASE ARND-RELATED"/>
    <property type="match status" value="1"/>
</dbReference>
<dbReference type="Gene3D" id="3.20.20.370">
    <property type="entry name" value="Glycoside hydrolase/deacetylase"/>
    <property type="match status" value="1"/>
</dbReference>
<dbReference type="SUPFAM" id="SSF88713">
    <property type="entry name" value="Glycoside hydrolase/deacetylase"/>
    <property type="match status" value="1"/>
</dbReference>
<proteinExistence type="predicted"/>
<dbReference type="AlphaFoldDB" id="A0A8T0HPF7"/>
<dbReference type="CDD" id="cd10958">
    <property type="entry name" value="CE4_NodB_like_2"/>
    <property type="match status" value="1"/>
</dbReference>
<dbReference type="InterPro" id="IPR002509">
    <property type="entry name" value="NODB_dom"/>
</dbReference>
<feature type="region of interest" description="Disordered" evidence="1">
    <location>
        <begin position="34"/>
        <end position="56"/>
    </location>
</feature>
<dbReference type="PANTHER" id="PTHR10587">
    <property type="entry name" value="GLYCOSYL TRANSFERASE-RELATED"/>
    <property type="match status" value="1"/>
</dbReference>
<dbReference type="InterPro" id="IPR050248">
    <property type="entry name" value="Polysacc_deacetylase_ArnD"/>
</dbReference>
<protein>
    <recommendedName>
        <fullName evidence="3">NodB homology domain-containing protein</fullName>
    </recommendedName>
</protein>
<comment type="caution">
    <text evidence="4">The sequence shown here is derived from an EMBL/GenBank/DDBJ whole genome shotgun (WGS) entry which is preliminary data.</text>
</comment>
<keyword evidence="2" id="KW-0812">Transmembrane</keyword>
<evidence type="ECO:0000313" key="5">
    <source>
        <dbReference type="Proteomes" id="UP000822688"/>
    </source>
</evidence>
<dbReference type="Proteomes" id="UP000822688">
    <property type="component" value="Chromosome V"/>
</dbReference>
<evidence type="ECO:0000259" key="3">
    <source>
        <dbReference type="PROSITE" id="PS51677"/>
    </source>
</evidence>
<organism evidence="4 5">
    <name type="scientific">Ceratodon purpureus</name>
    <name type="common">Fire moss</name>
    <name type="synonym">Dicranum purpureum</name>
    <dbReference type="NCBI Taxonomy" id="3225"/>
    <lineage>
        <taxon>Eukaryota</taxon>
        <taxon>Viridiplantae</taxon>
        <taxon>Streptophyta</taxon>
        <taxon>Embryophyta</taxon>
        <taxon>Bryophyta</taxon>
        <taxon>Bryophytina</taxon>
        <taxon>Bryopsida</taxon>
        <taxon>Dicranidae</taxon>
        <taxon>Pseudoditrichales</taxon>
        <taxon>Ditrichaceae</taxon>
        <taxon>Ceratodon</taxon>
    </lineage>
</organism>